<protein>
    <submittedName>
        <fullName evidence="12">Protein kinase C delta type-like</fullName>
    </submittedName>
</protein>
<dbReference type="Pfam" id="PF00069">
    <property type="entry name" value="Pkinase"/>
    <property type="match status" value="1"/>
</dbReference>
<dbReference type="Proteomes" id="UP000186698">
    <property type="component" value="Chromosome 4S"/>
</dbReference>
<dbReference type="GO" id="GO:0005634">
    <property type="term" value="C:nucleus"/>
    <property type="evidence" value="ECO:0000318"/>
    <property type="project" value="GO_Central"/>
</dbReference>
<dbReference type="OrthoDB" id="4062651at2759"/>
<keyword evidence="11" id="KW-1185">Reference proteome</keyword>
<dbReference type="GeneID" id="121393432"/>
<dbReference type="SUPFAM" id="SSF56112">
    <property type="entry name" value="Protein kinase-like (PK-like)"/>
    <property type="match status" value="1"/>
</dbReference>
<evidence type="ECO:0000256" key="6">
    <source>
        <dbReference type="ARBA" id="ARBA00022840"/>
    </source>
</evidence>
<evidence type="ECO:0000313" key="12">
    <source>
        <dbReference type="RefSeq" id="XP_041417855.1"/>
    </source>
</evidence>
<dbReference type="Gene3D" id="1.10.510.10">
    <property type="entry name" value="Transferase(Phosphotransferase) domain 1"/>
    <property type="match status" value="1"/>
</dbReference>
<keyword evidence="6 7" id="KW-0067">ATP-binding</keyword>
<feature type="compositionally biased region" description="Basic and acidic residues" evidence="9">
    <location>
        <begin position="64"/>
        <end position="83"/>
    </location>
</feature>
<feature type="region of interest" description="Disordered" evidence="9">
    <location>
        <begin position="31"/>
        <end position="87"/>
    </location>
</feature>
<sequence length="403" mass="46501">MWLLKDINSANVNNKLESHAVLIFLSGKKFRKEEKERKKRNEKEEKKKNHGEREKKTTAKKRSRSPDKSRDDGRQQKKIRGEPETPPALDINNYRLIKQIGEGSFGKVMLASYMIKDQLVAVKIIEKKKTRDFKNVRNEASVLQLARRCPYLCRGMATLQTQSLILLVLEYMSGGTLDDLITTVGRLNSDLIMFYSAELAVGLKFLHANGIVHRDLKPQNILLDEEGHLKIADFGIVCTNMFKSNTQRGRCGTPGYIAPEVLADMEYNSSADWWSFGVILYKMATGILPYSRHISKEEQLERILTEKPQYPEFLSAELRDLLKQLLKKKPKHRLGVYADIRDHPFYSTIDWVQVERRNLLSPIIPPKSSVKGFSKKNIPFPEEDPSETRMVEKFSYIDPSWQE</sequence>
<dbReference type="PANTHER" id="PTHR24351">
    <property type="entry name" value="RIBOSOMAL PROTEIN S6 KINASE"/>
    <property type="match status" value="1"/>
</dbReference>
<feature type="binding site" evidence="7">
    <location>
        <position position="123"/>
    </location>
    <ligand>
        <name>ATP</name>
        <dbReference type="ChEBI" id="CHEBI:30616"/>
    </ligand>
</feature>
<dbReference type="AlphaFoldDB" id="A0A8J1KKL1"/>
<dbReference type="GO" id="GO:0005737">
    <property type="term" value="C:cytoplasm"/>
    <property type="evidence" value="ECO:0000318"/>
    <property type="project" value="GO_Central"/>
</dbReference>
<evidence type="ECO:0000313" key="11">
    <source>
        <dbReference type="Proteomes" id="UP000186698"/>
    </source>
</evidence>
<dbReference type="InterPro" id="IPR008271">
    <property type="entry name" value="Ser/Thr_kinase_AS"/>
</dbReference>
<feature type="domain" description="Protein kinase" evidence="10">
    <location>
        <begin position="94"/>
        <end position="346"/>
    </location>
</feature>
<dbReference type="GO" id="GO:0005524">
    <property type="term" value="F:ATP binding"/>
    <property type="evidence" value="ECO:0007669"/>
    <property type="project" value="UniProtKB-UniRule"/>
</dbReference>
<feature type="compositionally biased region" description="Basic and acidic residues" evidence="9">
    <location>
        <begin position="31"/>
        <end position="57"/>
    </location>
</feature>
<dbReference type="PROSITE" id="PS00107">
    <property type="entry name" value="PROTEIN_KINASE_ATP"/>
    <property type="match status" value="1"/>
</dbReference>
<accession>A0A8J1KKL1</accession>
<dbReference type="InterPro" id="IPR011009">
    <property type="entry name" value="Kinase-like_dom_sf"/>
</dbReference>
<dbReference type="Gene3D" id="3.30.200.20">
    <property type="entry name" value="Phosphorylase Kinase, domain 1"/>
    <property type="match status" value="1"/>
</dbReference>
<name>A0A8J1KKL1_XENLA</name>
<dbReference type="PROSITE" id="PS50011">
    <property type="entry name" value="PROTEIN_KINASE_DOM"/>
    <property type="match status" value="1"/>
</dbReference>
<keyword evidence="5" id="KW-0418">Kinase</keyword>
<organism evidence="11 12">
    <name type="scientific">Xenopus laevis</name>
    <name type="common">African clawed frog</name>
    <dbReference type="NCBI Taxonomy" id="8355"/>
    <lineage>
        <taxon>Eukaryota</taxon>
        <taxon>Metazoa</taxon>
        <taxon>Chordata</taxon>
        <taxon>Craniata</taxon>
        <taxon>Vertebrata</taxon>
        <taxon>Euteleostomi</taxon>
        <taxon>Amphibia</taxon>
        <taxon>Batrachia</taxon>
        <taxon>Anura</taxon>
        <taxon>Pipoidea</taxon>
        <taxon>Pipidae</taxon>
        <taxon>Xenopodinae</taxon>
        <taxon>Xenopus</taxon>
        <taxon>Xenopus</taxon>
    </lineage>
</organism>
<evidence type="ECO:0000256" key="7">
    <source>
        <dbReference type="PROSITE-ProRule" id="PRU10141"/>
    </source>
</evidence>
<evidence type="ECO:0000256" key="2">
    <source>
        <dbReference type="ARBA" id="ARBA00022553"/>
    </source>
</evidence>
<evidence type="ECO:0000259" key="10">
    <source>
        <dbReference type="PROSITE" id="PS50011"/>
    </source>
</evidence>
<proteinExistence type="inferred from homology"/>
<evidence type="ECO:0000256" key="9">
    <source>
        <dbReference type="SAM" id="MobiDB-lite"/>
    </source>
</evidence>
<keyword evidence="2" id="KW-0597">Phosphoprotein</keyword>
<evidence type="ECO:0000256" key="3">
    <source>
        <dbReference type="ARBA" id="ARBA00022679"/>
    </source>
</evidence>
<dbReference type="InterPro" id="IPR000719">
    <property type="entry name" value="Prot_kinase_dom"/>
</dbReference>
<dbReference type="RefSeq" id="XP_041417855.1">
    <property type="nucleotide sequence ID" value="XM_041561921.1"/>
</dbReference>
<keyword evidence="1 8" id="KW-0723">Serine/threonine-protein kinase</keyword>
<dbReference type="PROSITE" id="PS00108">
    <property type="entry name" value="PROTEIN_KINASE_ST"/>
    <property type="match status" value="1"/>
</dbReference>
<evidence type="ECO:0000256" key="5">
    <source>
        <dbReference type="ARBA" id="ARBA00022777"/>
    </source>
</evidence>
<keyword evidence="4 7" id="KW-0547">Nucleotide-binding</keyword>
<reference evidence="12" key="1">
    <citation type="submission" date="2025-08" db="UniProtKB">
        <authorList>
            <consortium name="RefSeq"/>
        </authorList>
    </citation>
    <scope>IDENTIFICATION</scope>
    <source>
        <strain evidence="12">J_2021</strain>
        <tissue evidence="12">Erythrocytes</tissue>
    </source>
</reference>
<comment type="similarity">
    <text evidence="8">Belongs to the protein kinase superfamily.</text>
</comment>
<dbReference type="InterPro" id="IPR017441">
    <property type="entry name" value="Protein_kinase_ATP_BS"/>
</dbReference>
<evidence type="ECO:0000256" key="1">
    <source>
        <dbReference type="ARBA" id="ARBA00022527"/>
    </source>
</evidence>
<evidence type="ECO:0000256" key="4">
    <source>
        <dbReference type="ARBA" id="ARBA00022741"/>
    </source>
</evidence>
<keyword evidence="3" id="KW-0808">Transferase</keyword>
<dbReference type="FunFam" id="1.10.510.10:FF:000210">
    <property type="entry name" value="Non-specific serine/threonine protein kinase"/>
    <property type="match status" value="1"/>
</dbReference>
<gene>
    <name evidence="12" type="primary">LOC121393432</name>
</gene>
<dbReference type="KEGG" id="xla:121393432"/>
<evidence type="ECO:0000256" key="8">
    <source>
        <dbReference type="RuleBase" id="RU000304"/>
    </source>
</evidence>
<dbReference type="SMART" id="SM00220">
    <property type="entry name" value="S_TKc"/>
    <property type="match status" value="1"/>
</dbReference>
<dbReference type="GO" id="GO:0004674">
    <property type="term" value="F:protein serine/threonine kinase activity"/>
    <property type="evidence" value="ECO:0000318"/>
    <property type="project" value="GO_Central"/>
</dbReference>